<keyword evidence="2" id="KW-0479">Metal-binding</keyword>
<dbReference type="Gene3D" id="6.10.20.100">
    <property type="match status" value="1"/>
</dbReference>
<dbReference type="GO" id="GO:0070025">
    <property type="term" value="F:carbon monoxide binding"/>
    <property type="evidence" value="ECO:0007669"/>
    <property type="project" value="TreeGrafter"/>
</dbReference>
<protein>
    <submittedName>
        <fullName evidence="4">Hydrogenase formation protein HypD</fullName>
    </submittedName>
</protein>
<dbReference type="Proteomes" id="UP000824001">
    <property type="component" value="Unassembled WGS sequence"/>
</dbReference>
<dbReference type="GO" id="GO:0051604">
    <property type="term" value="P:protein maturation"/>
    <property type="evidence" value="ECO:0007669"/>
    <property type="project" value="TreeGrafter"/>
</dbReference>
<keyword evidence="3" id="KW-0408">Iron</keyword>
<reference evidence="4" key="2">
    <citation type="journal article" date="2021" name="PeerJ">
        <title>Extensive microbial diversity within the chicken gut microbiome revealed by metagenomics and culture.</title>
        <authorList>
            <person name="Gilroy R."/>
            <person name="Ravi A."/>
            <person name="Getino M."/>
            <person name="Pursley I."/>
            <person name="Horton D.L."/>
            <person name="Alikhan N.F."/>
            <person name="Baker D."/>
            <person name="Gharbi K."/>
            <person name="Hall N."/>
            <person name="Watson M."/>
            <person name="Adriaenssens E.M."/>
            <person name="Foster-Nyarko E."/>
            <person name="Jarju S."/>
            <person name="Secka A."/>
            <person name="Antonio M."/>
            <person name="Oren A."/>
            <person name="Chaudhuri R.R."/>
            <person name="La Ragione R."/>
            <person name="Hildebrand F."/>
            <person name="Pallen M.J."/>
        </authorList>
    </citation>
    <scope>NUCLEOTIDE SEQUENCE</scope>
    <source>
        <strain evidence="4">ChiHjej10B9-9673</strain>
    </source>
</reference>
<evidence type="ECO:0000256" key="3">
    <source>
        <dbReference type="ARBA" id="ARBA00023004"/>
    </source>
</evidence>
<dbReference type="GO" id="GO:0051539">
    <property type="term" value="F:4 iron, 4 sulfur cluster binding"/>
    <property type="evidence" value="ECO:0007669"/>
    <property type="project" value="TreeGrafter"/>
</dbReference>
<feature type="non-terminal residue" evidence="4">
    <location>
        <position position="1"/>
    </location>
</feature>
<organism evidence="4 5">
    <name type="scientific">Candidatus Scatomorpha merdipullorum</name>
    <dbReference type="NCBI Taxonomy" id="2840927"/>
    <lineage>
        <taxon>Bacteria</taxon>
        <taxon>Bacillati</taxon>
        <taxon>Bacillota</taxon>
        <taxon>Clostridia</taxon>
        <taxon>Eubacteriales</taxon>
        <taxon>Candidatus Scatomorpha</taxon>
    </lineage>
</organism>
<dbReference type="NCBIfam" id="TIGR00075">
    <property type="entry name" value="hypD"/>
    <property type="match status" value="1"/>
</dbReference>
<dbReference type="Gene3D" id="3.40.50.11750">
    <property type="entry name" value="HypD, alpha/beta domain 1"/>
    <property type="match status" value="1"/>
</dbReference>
<evidence type="ECO:0000256" key="1">
    <source>
        <dbReference type="ARBA" id="ARBA00007888"/>
    </source>
</evidence>
<accession>A0A9D1FE33</accession>
<dbReference type="InterPro" id="IPR042244">
    <property type="entry name" value="HypD_2_sf"/>
</dbReference>
<reference evidence="4" key="1">
    <citation type="submission" date="2020-10" db="EMBL/GenBank/DDBJ databases">
        <authorList>
            <person name="Gilroy R."/>
        </authorList>
    </citation>
    <scope>NUCLEOTIDE SEQUENCE</scope>
    <source>
        <strain evidence="4">ChiHjej10B9-9673</strain>
    </source>
</reference>
<evidence type="ECO:0000313" key="4">
    <source>
        <dbReference type="EMBL" id="HIS67397.1"/>
    </source>
</evidence>
<dbReference type="InterPro" id="IPR002780">
    <property type="entry name" value="Hyd_form_HypD"/>
</dbReference>
<name>A0A9D1FE33_9FIRM</name>
<dbReference type="PANTHER" id="PTHR30149:SF0">
    <property type="entry name" value="HYDROGENASE MATURATION FACTOR HYPD"/>
    <property type="match status" value="1"/>
</dbReference>
<dbReference type="PANTHER" id="PTHR30149">
    <property type="entry name" value="HYDROGENASE PROTEIN ASSEMBLY PROTEIN HYPD"/>
    <property type="match status" value="1"/>
</dbReference>
<dbReference type="InterPro" id="IPR042243">
    <property type="entry name" value="HypD_1"/>
</dbReference>
<comment type="caution">
    <text evidence="4">The sequence shown here is derived from an EMBL/GenBank/DDBJ whole genome shotgun (WGS) entry which is preliminary data.</text>
</comment>
<gene>
    <name evidence="4" type="primary">hypD</name>
    <name evidence="4" type="ORF">IAC18_07515</name>
</gene>
<sequence length="303" mass="32945">PGCPVCVTPGEVMDAALELTERREITLCAYGDMLRVPGTRRGDDLAHRRARGASVELVYSPMDALEMAAQNPGREFVFLGVGFETTAPGTATAALEARRRGIKNFSVFSMLKRVEPALRALIGSEGFAVDAFICPGHVAVITGAEEFAFLPREYGLPAAVAGFEPEDILLAIYHLLDMLAQGEPRLVNDYPRAVSAKGNALALETMHRALRPRRDIWRGLGEIEGSGLGLAEELAEFDAERRFDIRIRPAEASSPCRCGDVITGRIRPRDCPMFERVCTPDDPLGPCMVSSEGACAAEYKYAE</sequence>
<dbReference type="AlphaFoldDB" id="A0A9D1FE33"/>
<dbReference type="EMBL" id="DVJK01000214">
    <property type="protein sequence ID" value="HIS67397.1"/>
    <property type="molecule type" value="Genomic_DNA"/>
</dbReference>
<evidence type="ECO:0000313" key="5">
    <source>
        <dbReference type="Proteomes" id="UP000824001"/>
    </source>
</evidence>
<evidence type="ECO:0000256" key="2">
    <source>
        <dbReference type="ARBA" id="ARBA00022723"/>
    </source>
</evidence>
<dbReference type="GO" id="GO:0005506">
    <property type="term" value="F:iron ion binding"/>
    <property type="evidence" value="ECO:0007669"/>
    <property type="project" value="TreeGrafter"/>
</dbReference>
<dbReference type="Pfam" id="PF01924">
    <property type="entry name" value="HypD"/>
    <property type="match status" value="1"/>
</dbReference>
<proteinExistence type="inferred from homology"/>
<comment type="similarity">
    <text evidence="1">Belongs to the HypD family.</text>
</comment>